<dbReference type="PATRIC" id="fig|1379739.3.peg.613"/>
<dbReference type="RefSeq" id="WP_043031044.1">
    <property type="nucleotide sequence ID" value="NZ_JXSU01000006.1"/>
</dbReference>
<dbReference type="EMBL" id="JXSU01000006">
    <property type="protein sequence ID" value="KIS25290.1"/>
    <property type="molecule type" value="Genomic_DNA"/>
</dbReference>
<evidence type="ECO:0000259" key="4">
    <source>
        <dbReference type="PROSITE" id="PS01124"/>
    </source>
</evidence>
<dbReference type="SMART" id="SM00342">
    <property type="entry name" value="HTH_ARAC"/>
    <property type="match status" value="1"/>
</dbReference>
<protein>
    <submittedName>
        <fullName evidence="5">AraC family transcriptional regulator</fullName>
    </submittedName>
</protein>
<dbReference type="PROSITE" id="PS01124">
    <property type="entry name" value="HTH_ARAC_FAMILY_2"/>
    <property type="match status" value="1"/>
</dbReference>
<dbReference type="PRINTS" id="PR00032">
    <property type="entry name" value="HTHARAC"/>
</dbReference>
<gene>
    <name evidence="5" type="ORF">N495_01545</name>
</gene>
<dbReference type="PANTHER" id="PTHR47893:SF1">
    <property type="entry name" value="REGULATORY PROTEIN PCHR"/>
    <property type="match status" value="1"/>
</dbReference>
<evidence type="ECO:0000256" key="1">
    <source>
        <dbReference type="ARBA" id="ARBA00023015"/>
    </source>
</evidence>
<dbReference type="OrthoDB" id="9813413at2"/>
<reference evidence="5 6" key="1">
    <citation type="submission" date="2014-06" db="EMBL/GenBank/DDBJ databases">
        <title>Genome characterization of distinct group I Clostridium botulinum lineages.</title>
        <authorList>
            <person name="Giordani F."/>
            <person name="Anselmo A."/>
            <person name="Fillo S."/>
            <person name="Palozzi A.M."/>
            <person name="Fortunato A."/>
            <person name="Gentile B."/>
            <person name="Ciammaruconi A."/>
            <person name="Anniballi F."/>
            <person name="De Medici D."/>
            <person name="Lista F."/>
        </authorList>
    </citation>
    <scope>NUCLEOTIDE SEQUENCE [LARGE SCALE GENOMIC DNA]</scope>
    <source>
        <strain evidence="5 6">B2 450</strain>
    </source>
</reference>
<evidence type="ECO:0000256" key="3">
    <source>
        <dbReference type="ARBA" id="ARBA00023163"/>
    </source>
</evidence>
<comment type="caution">
    <text evidence="5">The sequence shown here is derived from an EMBL/GenBank/DDBJ whole genome shotgun (WGS) entry which is preliminary data.</text>
</comment>
<dbReference type="Proteomes" id="UP000032250">
    <property type="component" value="Unassembled WGS sequence"/>
</dbReference>
<name>A0A0D1BY25_CLOBO</name>
<dbReference type="GO" id="GO:0003700">
    <property type="term" value="F:DNA-binding transcription factor activity"/>
    <property type="evidence" value="ECO:0007669"/>
    <property type="project" value="InterPro"/>
</dbReference>
<dbReference type="InterPro" id="IPR018060">
    <property type="entry name" value="HTH_AraC"/>
</dbReference>
<keyword evidence="1" id="KW-0805">Transcription regulation</keyword>
<accession>A0A0D1BY25</accession>
<dbReference type="PANTHER" id="PTHR47893">
    <property type="entry name" value="REGULATORY PROTEIN PCHR"/>
    <property type="match status" value="1"/>
</dbReference>
<dbReference type="InterPro" id="IPR009057">
    <property type="entry name" value="Homeodomain-like_sf"/>
</dbReference>
<sequence>MKNKFHINTKQGCSSMIMQYSSIRTQFATIRDSMNFNDEKEIIYDIKPKYGKGCIKFYKLMGNVMLIIYDTIFNHDMITEFDLSEEYFEIEYCVDGCLNIHEDKVGNMCLSKNELSISMSRETCGKVINCAGQKYQGISITTEKSAIASYFGSCGIELWEDTIEELENELRNQYYQGINVSPEIANIFLKIFNCSLPEKSKILFFESKVMEILSKIVSYEILGTNKISQLQLDEFEINQIKKIPELLMKNLYELPTVNILSKQLAINKNKLAKGFKAIYGDTIFRYHRKICLDRAAILLLDTDKSINEIALDVGYSNPSNFCYAFKKEFGVTPLQYKDDSLKLVN</sequence>
<evidence type="ECO:0000313" key="5">
    <source>
        <dbReference type="EMBL" id="KIS25290.1"/>
    </source>
</evidence>
<dbReference type="HOGENOM" id="CLU_052345_0_1_9"/>
<dbReference type="InterPro" id="IPR053142">
    <property type="entry name" value="PchR_regulatory_protein"/>
</dbReference>
<dbReference type="AlphaFoldDB" id="A0A0D1BY25"/>
<dbReference type="Gene3D" id="1.10.10.60">
    <property type="entry name" value="Homeodomain-like"/>
    <property type="match status" value="1"/>
</dbReference>
<dbReference type="Pfam" id="PF12833">
    <property type="entry name" value="HTH_18"/>
    <property type="match status" value="1"/>
</dbReference>
<dbReference type="InterPro" id="IPR020449">
    <property type="entry name" value="Tscrpt_reg_AraC-type_HTH"/>
</dbReference>
<organism evidence="5 6">
    <name type="scientific">Clostridium botulinum B2 450</name>
    <dbReference type="NCBI Taxonomy" id="1379739"/>
    <lineage>
        <taxon>Bacteria</taxon>
        <taxon>Bacillati</taxon>
        <taxon>Bacillota</taxon>
        <taxon>Clostridia</taxon>
        <taxon>Eubacteriales</taxon>
        <taxon>Clostridiaceae</taxon>
        <taxon>Clostridium</taxon>
    </lineage>
</organism>
<proteinExistence type="predicted"/>
<evidence type="ECO:0000313" key="6">
    <source>
        <dbReference type="Proteomes" id="UP000032250"/>
    </source>
</evidence>
<dbReference type="SUPFAM" id="SSF46689">
    <property type="entry name" value="Homeodomain-like"/>
    <property type="match status" value="1"/>
</dbReference>
<evidence type="ECO:0000256" key="2">
    <source>
        <dbReference type="ARBA" id="ARBA00023125"/>
    </source>
</evidence>
<dbReference type="GO" id="GO:0043565">
    <property type="term" value="F:sequence-specific DNA binding"/>
    <property type="evidence" value="ECO:0007669"/>
    <property type="project" value="InterPro"/>
</dbReference>
<keyword evidence="2" id="KW-0238">DNA-binding</keyword>
<keyword evidence="3" id="KW-0804">Transcription</keyword>
<feature type="domain" description="HTH araC/xylS-type" evidence="4">
    <location>
        <begin position="241"/>
        <end position="339"/>
    </location>
</feature>